<reference evidence="13 14" key="1">
    <citation type="journal article" date="2024" name="BMC Genomics">
        <title>De novo assembly and annotation of Popillia japonica's genome with initial clues to its potential as an invasive pest.</title>
        <authorList>
            <person name="Cucini C."/>
            <person name="Boschi S."/>
            <person name="Funari R."/>
            <person name="Cardaioli E."/>
            <person name="Iannotti N."/>
            <person name="Marturano G."/>
            <person name="Paoli F."/>
            <person name="Bruttini M."/>
            <person name="Carapelli A."/>
            <person name="Frati F."/>
            <person name="Nardi F."/>
        </authorList>
    </citation>
    <scope>NUCLEOTIDE SEQUENCE [LARGE SCALE GENOMIC DNA]</scope>
    <source>
        <strain evidence="13">DMR45628</strain>
    </source>
</reference>
<dbReference type="EMBL" id="JASPKY010000061">
    <property type="protein sequence ID" value="KAK9744175.1"/>
    <property type="molecule type" value="Genomic_DNA"/>
</dbReference>
<sequence length="909" mass="105018">MVDNDDVLKDKALLNMLEFETQIFLDILHKDGLVIAAKGLSMDVVLMNIITVYSDPGNLVLILNSTEFEEKYITEKLNNENIHSTTITNITDREDAYLSGGVHFASTRVLVVDMLKNRIPIDKVTGIIVLRAHNVLESCQEAFVLRLYRQKNKTGFIKAFSNSPQSFTIGFNHVERIMRTLFVKELYIWPRFHSTIIQSFKKYEPHIIELHVPTSPLMLKIQTCILDLMNLTVKELKRINKTLEMQEITVENCISKNFQKILQGQLESVWHQLSSKSKQLVADLKTLQHLITTMLYSDPVTFYSMLAECRTMEYAQTSTWVLLQPADLLFEHAKNLIFNKNLELSPEFCPKWNVLLEILKVEIPTEVKEAKTTENKIPTEVKEAKTTENKVLVLCQDKKTCYQLKQFLMRGPRYYLFLTALKNGIKFNAIDKTFQQCENLRRKFSPDRTNHQRKKRKDFRKEKDANTTDKNAENEEEEEGCDDAEELKDHYVLSHTTQSRILEADKGDSGSADTSFEPFEEMENMDLSRFTDPTDMAILIQTFKSDNYLLLQKTLEDVQPNYIILYHSNVTVIRQIELYEARRQKDKPLKIFYLVYDGTVEEQNYLTALRREKEAFEFLIETRSTMVVAADQDGKIGDCESLQREAPIETVSTRQGGKPTENVQKQLIIVDMREFRSELPALLHKRGIDIEPVTISVGDYILTPDICVERKSISDLIGSLNSGRLYQQCIQMQRYYSKPMLLIEFDQNKPFSWQSNYIVSNDENSFDIQKKLLLLTLHFPKLKIIWSSSPYASVQLFEELKLGKEQPDLKYASAIGNEEDIDVLQTKYNSNIYDVVQKLPGITSKNLHGFLRNAGNLDNAVKKSEEELKEILGNSVDAAQFYSILHEECMPKNKEGNGKKKVSRFNSKQ</sequence>
<keyword evidence="4" id="KW-0255">Endonuclease</keyword>
<evidence type="ECO:0000259" key="12">
    <source>
        <dbReference type="SMART" id="SM00891"/>
    </source>
</evidence>
<evidence type="ECO:0000256" key="11">
    <source>
        <dbReference type="SAM" id="MobiDB-lite"/>
    </source>
</evidence>
<evidence type="ECO:0000256" key="3">
    <source>
        <dbReference type="ARBA" id="ARBA00022722"/>
    </source>
</evidence>
<evidence type="ECO:0000256" key="7">
    <source>
        <dbReference type="ARBA" id="ARBA00023125"/>
    </source>
</evidence>
<dbReference type="FunFam" id="3.40.50.10130:FF:000002">
    <property type="entry name" value="DNA repair endonuclease XPF"/>
    <property type="match status" value="1"/>
</dbReference>
<dbReference type="InterPro" id="IPR006167">
    <property type="entry name" value="XPF"/>
</dbReference>
<dbReference type="AlphaFoldDB" id="A0AAW1MEH5"/>
<comment type="caution">
    <text evidence="13">The sequence shown here is derived from an EMBL/GenBank/DDBJ whole genome shotgun (WGS) entry which is preliminary data.</text>
</comment>
<dbReference type="Proteomes" id="UP001458880">
    <property type="component" value="Unassembled WGS sequence"/>
</dbReference>
<dbReference type="GO" id="GO:0000014">
    <property type="term" value="F:single-stranded DNA endodeoxyribonuclease activity"/>
    <property type="evidence" value="ECO:0007669"/>
    <property type="project" value="TreeGrafter"/>
</dbReference>
<evidence type="ECO:0000256" key="2">
    <source>
        <dbReference type="ARBA" id="ARBA00010015"/>
    </source>
</evidence>
<dbReference type="GO" id="GO:0000110">
    <property type="term" value="C:nucleotide-excision repair factor 1 complex"/>
    <property type="evidence" value="ECO:0007669"/>
    <property type="project" value="TreeGrafter"/>
</dbReference>
<dbReference type="InterPro" id="IPR011335">
    <property type="entry name" value="Restrct_endonuc-II-like"/>
</dbReference>
<dbReference type="PANTHER" id="PTHR10150">
    <property type="entry name" value="DNA REPAIR ENDONUCLEASE XPF"/>
    <property type="match status" value="1"/>
</dbReference>
<evidence type="ECO:0000256" key="1">
    <source>
        <dbReference type="ARBA" id="ARBA00004123"/>
    </source>
</evidence>
<feature type="compositionally biased region" description="Acidic residues" evidence="11">
    <location>
        <begin position="474"/>
        <end position="484"/>
    </location>
</feature>
<evidence type="ECO:0000256" key="5">
    <source>
        <dbReference type="ARBA" id="ARBA00022763"/>
    </source>
</evidence>
<keyword evidence="3" id="KW-0540">Nuclease</keyword>
<feature type="compositionally biased region" description="Basic and acidic residues" evidence="11">
    <location>
        <begin position="441"/>
        <end position="450"/>
    </location>
</feature>
<dbReference type="SUPFAM" id="SSF47781">
    <property type="entry name" value="RuvA domain 2-like"/>
    <property type="match status" value="1"/>
</dbReference>
<gene>
    <name evidence="13" type="ORF">QE152_g8039</name>
</gene>
<evidence type="ECO:0000256" key="8">
    <source>
        <dbReference type="ARBA" id="ARBA00023204"/>
    </source>
</evidence>
<dbReference type="Gene3D" id="3.40.50.10130">
    <property type="match status" value="1"/>
</dbReference>
<dbReference type="CDD" id="cd20078">
    <property type="entry name" value="XPF_nuclease_XPF_euk"/>
    <property type="match status" value="1"/>
</dbReference>
<evidence type="ECO:0000313" key="14">
    <source>
        <dbReference type="Proteomes" id="UP001458880"/>
    </source>
</evidence>
<feature type="compositionally biased region" description="Basic and acidic residues" evidence="11">
    <location>
        <begin position="459"/>
        <end position="473"/>
    </location>
</feature>
<dbReference type="Gene3D" id="1.10.150.20">
    <property type="entry name" value="5' to 3' exonuclease, C-terminal subdomain"/>
    <property type="match status" value="1"/>
</dbReference>
<evidence type="ECO:0000256" key="9">
    <source>
        <dbReference type="ARBA" id="ARBA00023242"/>
    </source>
</evidence>
<keyword evidence="7" id="KW-0238">DNA-binding</keyword>
<dbReference type="NCBIfam" id="TIGR00596">
    <property type="entry name" value="rad1"/>
    <property type="match status" value="1"/>
</dbReference>
<evidence type="ECO:0000313" key="13">
    <source>
        <dbReference type="EMBL" id="KAK9744175.1"/>
    </source>
</evidence>
<dbReference type="PANTHER" id="PTHR10150:SF0">
    <property type="entry name" value="DNA REPAIR ENDONUCLEASE XPF"/>
    <property type="match status" value="1"/>
</dbReference>
<name>A0AAW1MEH5_POPJA</name>
<evidence type="ECO:0000256" key="10">
    <source>
        <dbReference type="ARBA" id="ARBA00072370"/>
    </source>
</evidence>
<comment type="subcellular location">
    <subcellularLocation>
        <location evidence="1">Nucleus</location>
    </subcellularLocation>
</comment>
<dbReference type="SUPFAM" id="SSF52980">
    <property type="entry name" value="Restriction endonuclease-like"/>
    <property type="match status" value="1"/>
</dbReference>
<keyword evidence="8" id="KW-0234">DNA repair</keyword>
<dbReference type="InterPro" id="IPR047520">
    <property type="entry name" value="XPF_nuclease"/>
</dbReference>
<keyword evidence="6" id="KW-0378">Hydrolase</keyword>
<feature type="domain" description="ERCC4" evidence="12">
    <location>
        <begin position="667"/>
        <end position="747"/>
    </location>
</feature>
<feature type="region of interest" description="Disordered" evidence="11">
    <location>
        <begin position="441"/>
        <end position="484"/>
    </location>
</feature>
<proteinExistence type="inferred from homology"/>
<keyword evidence="14" id="KW-1185">Reference proteome</keyword>
<comment type="similarity">
    <text evidence="2">Belongs to the XPF family.</text>
</comment>
<evidence type="ECO:0000256" key="4">
    <source>
        <dbReference type="ARBA" id="ARBA00022759"/>
    </source>
</evidence>
<keyword evidence="5" id="KW-0227">DNA damage</keyword>
<evidence type="ECO:0000256" key="6">
    <source>
        <dbReference type="ARBA" id="ARBA00022801"/>
    </source>
</evidence>
<dbReference type="SMART" id="SM00891">
    <property type="entry name" value="ERCC4"/>
    <property type="match status" value="1"/>
</dbReference>
<keyword evidence="9" id="KW-0539">Nucleus</keyword>
<dbReference type="GO" id="GO:0000712">
    <property type="term" value="P:resolution of meiotic recombination intermediates"/>
    <property type="evidence" value="ECO:0007669"/>
    <property type="project" value="TreeGrafter"/>
</dbReference>
<dbReference type="GO" id="GO:0003697">
    <property type="term" value="F:single-stranded DNA binding"/>
    <property type="evidence" value="ECO:0007669"/>
    <property type="project" value="InterPro"/>
</dbReference>
<dbReference type="GO" id="GO:1901255">
    <property type="term" value="P:nucleotide-excision repair involved in interstrand cross-link repair"/>
    <property type="evidence" value="ECO:0007669"/>
    <property type="project" value="TreeGrafter"/>
</dbReference>
<dbReference type="GO" id="GO:0000724">
    <property type="term" value="P:double-strand break repair via homologous recombination"/>
    <property type="evidence" value="ECO:0007669"/>
    <property type="project" value="TreeGrafter"/>
</dbReference>
<dbReference type="InterPro" id="IPR006166">
    <property type="entry name" value="ERCC4_domain"/>
</dbReference>
<organism evidence="13 14">
    <name type="scientific">Popillia japonica</name>
    <name type="common">Japanese beetle</name>
    <dbReference type="NCBI Taxonomy" id="7064"/>
    <lineage>
        <taxon>Eukaryota</taxon>
        <taxon>Metazoa</taxon>
        <taxon>Ecdysozoa</taxon>
        <taxon>Arthropoda</taxon>
        <taxon>Hexapoda</taxon>
        <taxon>Insecta</taxon>
        <taxon>Pterygota</taxon>
        <taxon>Neoptera</taxon>
        <taxon>Endopterygota</taxon>
        <taxon>Coleoptera</taxon>
        <taxon>Polyphaga</taxon>
        <taxon>Scarabaeiformia</taxon>
        <taxon>Scarabaeidae</taxon>
        <taxon>Rutelinae</taxon>
        <taxon>Popillia</taxon>
    </lineage>
</organism>
<dbReference type="Pfam" id="PF02732">
    <property type="entry name" value="ERCC4"/>
    <property type="match status" value="1"/>
</dbReference>
<protein>
    <recommendedName>
        <fullName evidence="10">DNA repair endonuclease XPF</fullName>
    </recommendedName>
</protein>
<dbReference type="InterPro" id="IPR010994">
    <property type="entry name" value="RuvA_2-like"/>
</dbReference>
<accession>A0AAW1MEH5</accession>
<dbReference type="GO" id="GO:0003684">
    <property type="term" value="F:damaged DNA binding"/>
    <property type="evidence" value="ECO:0007669"/>
    <property type="project" value="TreeGrafter"/>
</dbReference>